<proteinExistence type="predicted"/>
<name>A0ABN1WK88_9PSEU</name>
<comment type="caution">
    <text evidence="1">The sequence shown here is derived from an EMBL/GenBank/DDBJ whole genome shotgun (WGS) entry which is preliminary data.</text>
</comment>
<dbReference type="EMBL" id="BAAALN010000019">
    <property type="protein sequence ID" value="GAA1253062.1"/>
    <property type="molecule type" value="Genomic_DNA"/>
</dbReference>
<keyword evidence="2" id="KW-1185">Reference proteome</keyword>
<dbReference type="RefSeq" id="WP_253865143.1">
    <property type="nucleotide sequence ID" value="NZ_BAAALN010000019.1"/>
</dbReference>
<reference evidence="1 2" key="1">
    <citation type="journal article" date="2019" name="Int. J. Syst. Evol. Microbiol.">
        <title>The Global Catalogue of Microorganisms (GCM) 10K type strain sequencing project: providing services to taxonomists for standard genome sequencing and annotation.</title>
        <authorList>
            <consortium name="The Broad Institute Genomics Platform"/>
            <consortium name="The Broad Institute Genome Sequencing Center for Infectious Disease"/>
            <person name="Wu L."/>
            <person name="Ma J."/>
        </authorList>
    </citation>
    <scope>NUCLEOTIDE SEQUENCE [LARGE SCALE GENOMIC DNA]</scope>
    <source>
        <strain evidence="1 2">JCM 13023</strain>
    </source>
</reference>
<evidence type="ECO:0000313" key="1">
    <source>
        <dbReference type="EMBL" id="GAA1253062.1"/>
    </source>
</evidence>
<evidence type="ECO:0000313" key="2">
    <source>
        <dbReference type="Proteomes" id="UP001500653"/>
    </source>
</evidence>
<sequence length="124" mass="13705">MELLQRAGEFTGPEMNNGACFSSEPSIDALVSLEFSRDTVTGMVRRYGLELGNIHGRAAVELDMTDKDLGCRVVMEMDPEEVVMLLFDGGSAGRSIRGDRGDRGGDVDFAGVTPRSQRWHRLRR</sequence>
<accession>A0ABN1WK88</accession>
<protein>
    <submittedName>
        <fullName evidence="1">Uncharacterized protein</fullName>
    </submittedName>
</protein>
<organism evidence="1 2">
    <name type="scientific">Prauserella halophila</name>
    <dbReference type="NCBI Taxonomy" id="185641"/>
    <lineage>
        <taxon>Bacteria</taxon>
        <taxon>Bacillati</taxon>
        <taxon>Actinomycetota</taxon>
        <taxon>Actinomycetes</taxon>
        <taxon>Pseudonocardiales</taxon>
        <taxon>Pseudonocardiaceae</taxon>
        <taxon>Prauserella</taxon>
    </lineage>
</organism>
<dbReference type="Proteomes" id="UP001500653">
    <property type="component" value="Unassembled WGS sequence"/>
</dbReference>
<gene>
    <name evidence="1" type="ORF">GCM10009676_45090</name>
</gene>